<evidence type="ECO:0000313" key="2">
    <source>
        <dbReference type="EMBL" id="ADD44545.1"/>
    </source>
</evidence>
<dbReference type="AlphaFoldDB" id="D3Q8V3"/>
<keyword evidence="1" id="KW-0812">Transmembrane</keyword>
<evidence type="ECO:0000256" key="1">
    <source>
        <dbReference type="SAM" id="Phobius"/>
    </source>
</evidence>
<dbReference type="STRING" id="446470.Snas_4904"/>
<dbReference type="HOGENOM" id="CLU_2958565_0_0_11"/>
<gene>
    <name evidence="2" type="ordered locus">Snas_4904</name>
</gene>
<dbReference type="KEGG" id="sna:Snas_4904"/>
<reference evidence="2 3" key="1">
    <citation type="journal article" date="2009" name="Stand. Genomic Sci.">
        <title>Complete genome sequence of Stackebrandtia nassauensis type strain (LLR-40K-21).</title>
        <authorList>
            <person name="Munk C."/>
            <person name="Lapidus A."/>
            <person name="Copeland A."/>
            <person name="Jando M."/>
            <person name="Mayilraj S."/>
            <person name="Glavina Del Rio T."/>
            <person name="Nolan M."/>
            <person name="Chen F."/>
            <person name="Lucas S."/>
            <person name="Tice H."/>
            <person name="Cheng J.F."/>
            <person name="Han C."/>
            <person name="Detter J.C."/>
            <person name="Bruce D."/>
            <person name="Goodwin L."/>
            <person name="Chain P."/>
            <person name="Pitluck S."/>
            <person name="Goker M."/>
            <person name="Ovchinikova G."/>
            <person name="Pati A."/>
            <person name="Ivanova N."/>
            <person name="Mavromatis K."/>
            <person name="Chen A."/>
            <person name="Palaniappan K."/>
            <person name="Land M."/>
            <person name="Hauser L."/>
            <person name="Chang Y.J."/>
            <person name="Jeffries C.D."/>
            <person name="Bristow J."/>
            <person name="Eisen J.A."/>
            <person name="Markowitz V."/>
            <person name="Hugenholtz P."/>
            <person name="Kyrpides N.C."/>
            <person name="Klenk H.P."/>
        </authorList>
    </citation>
    <scope>NUCLEOTIDE SEQUENCE [LARGE SCALE GENOMIC DNA]</scope>
    <source>
        <strain evidence="3">DSM 44728 / CIP 108903 / NRRL B-16338 / NBRC 102104 / LLR-40K-21</strain>
    </source>
</reference>
<keyword evidence="3" id="KW-1185">Reference proteome</keyword>
<organism evidence="2 3">
    <name type="scientific">Stackebrandtia nassauensis (strain DSM 44728 / CIP 108903 / NRRL B-16338 / NBRC 102104 / LLR-40K-21)</name>
    <dbReference type="NCBI Taxonomy" id="446470"/>
    <lineage>
        <taxon>Bacteria</taxon>
        <taxon>Bacillati</taxon>
        <taxon>Actinomycetota</taxon>
        <taxon>Actinomycetes</taxon>
        <taxon>Glycomycetales</taxon>
        <taxon>Glycomycetaceae</taxon>
        <taxon>Stackebrandtia</taxon>
    </lineage>
</organism>
<keyword evidence="1" id="KW-1133">Transmembrane helix</keyword>
<dbReference type="EMBL" id="CP001778">
    <property type="protein sequence ID" value="ADD44545.1"/>
    <property type="molecule type" value="Genomic_DNA"/>
</dbReference>
<protein>
    <submittedName>
        <fullName evidence="2">Uncharacterized protein</fullName>
    </submittedName>
</protein>
<name>D3Q8V3_STANL</name>
<keyword evidence="1" id="KW-0472">Membrane</keyword>
<sequence length="59" mass="6525">MDTLLSSRALGYLSILLFMVAAFFALIEFFVTALVVLIASAIIVTGLWQLRLALARRHS</sequence>
<feature type="transmembrane region" description="Helical" evidence="1">
    <location>
        <begin position="9"/>
        <end position="27"/>
    </location>
</feature>
<proteinExistence type="predicted"/>
<evidence type="ECO:0000313" key="3">
    <source>
        <dbReference type="Proteomes" id="UP000000844"/>
    </source>
</evidence>
<accession>D3Q8V3</accession>
<dbReference type="RefSeq" id="WP_013020116.1">
    <property type="nucleotide sequence ID" value="NC_013947.1"/>
</dbReference>
<dbReference type="Proteomes" id="UP000000844">
    <property type="component" value="Chromosome"/>
</dbReference>